<feature type="compositionally biased region" description="Basic residues" evidence="1">
    <location>
        <begin position="2313"/>
        <end position="2324"/>
    </location>
</feature>
<keyword evidence="5" id="KW-1185">Reference proteome</keyword>
<dbReference type="GO" id="GO:0005829">
    <property type="term" value="C:cytosol"/>
    <property type="evidence" value="ECO:0007669"/>
    <property type="project" value="TreeGrafter"/>
</dbReference>
<protein>
    <recommendedName>
        <fullName evidence="6">Microtubule-associated protein 1A</fullName>
    </recommendedName>
</protein>
<feature type="compositionally biased region" description="Polar residues" evidence="1">
    <location>
        <begin position="1456"/>
        <end position="1473"/>
    </location>
</feature>
<feature type="compositionally biased region" description="Basic and acidic residues" evidence="1">
    <location>
        <begin position="989"/>
        <end position="1007"/>
    </location>
</feature>
<feature type="compositionally biased region" description="Low complexity" evidence="1">
    <location>
        <begin position="1008"/>
        <end position="1019"/>
    </location>
</feature>
<feature type="compositionally biased region" description="Basic and acidic residues" evidence="1">
    <location>
        <begin position="2298"/>
        <end position="2312"/>
    </location>
</feature>
<feature type="compositionally biased region" description="Acidic residues" evidence="1">
    <location>
        <begin position="2066"/>
        <end position="2076"/>
    </location>
</feature>
<feature type="compositionally biased region" description="Basic and acidic residues" evidence="1">
    <location>
        <begin position="741"/>
        <end position="808"/>
    </location>
</feature>
<feature type="compositionally biased region" description="Basic and acidic residues" evidence="1">
    <location>
        <begin position="684"/>
        <end position="713"/>
    </location>
</feature>
<evidence type="ECO:0000259" key="2">
    <source>
        <dbReference type="Pfam" id="PF23415"/>
    </source>
</evidence>
<feature type="domain" description="Microtubule-associated protein 1A/B/S-like MBL-like" evidence="3">
    <location>
        <begin position="366"/>
        <end position="650"/>
    </location>
</feature>
<feature type="compositionally biased region" description="Basic and acidic residues" evidence="1">
    <location>
        <begin position="1324"/>
        <end position="1336"/>
    </location>
</feature>
<dbReference type="GO" id="GO:0030425">
    <property type="term" value="C:dendrite"/>
    <property type="evidence" value="ECO:0007669"/>
    <property type="project" value="TreeGrafter"/>
</dbReference>
<feature type="compositionally biased region" description="Basic and acidic residues" evidence="1">
    <location>
        <begin position="1835"/>
        <end position="1874"/>
    </location>
</feature>
<evidence type="ECO:0000256" key="1">
    <source>
        <dbReference type="SAM" id="MobiDB-lite"/>
    </source>
</evidence>
<dbReference type="EMBL" id="CADEAL010000366">
    <property type="protein sequence ID" value="CAB1419114.1"/>
    <property type="molecule type" value="Genomic_DNA"/>
</dbReference>
<accession>A0A9N7TVY3</accession>
<evidence type="ECO:0000313" key="4">
    <source>
        <dbReference type="EMBL" id="CAB1419114.1"/>
    </source>
</evidence>
<dbReference type="GO" id="GO:0007409">
    <property type="term" value="P:axonogenesis"/>
    <property type="evidence" value="ECO:0007669"/>
    <property type="project" value="TreeGrafter"/>
</dbReference>
<comment type="caution">
    <text evidence="4">The sequence shown here is derived from an EMBL/GenBank/DDBJ whole genome shotgun (WGS) entry which is preliminary data.</text>
</comment>
<gene>
    <name evidence="4" type="ORF">PLEPLA_LOCUS6942</name>
</gene>
<feature type="compositionally biased region" description="Polar residues" evidence="1">
    <location>
        <begin position="2250"/>
        <end position="2266"/>
    </location>
</feature>
<feature type="compositionally biased region" description="Polar residues" evidence="1">
    <location>
        <begin position="2085"/>
        <end position="2095"/>
    </location>
</feature>
<dbReference type="Pfam" id="PF25281">
    <property type="entry name" value="MBL_MAP1B"/>
    <property type="match status" value="1"/>
</dbReference>
<dbReference type="InterPro" id="IPR057480">
    <property type="entry name" value="MAP1A/B/S-like_MBL"/>
</dbReference>
<dbReference type="SUPFAM" id="SSF56281">
    <property type="entry name" value="Metallo-hydrolase/oxidoreductase"/>
    <property type="match status" value="1"/>
</dbReference>
<feature type="compositionally biased region" description="Acidic residues" evidence="1">
    <location>
        <begin position="1483"/>
        <end position="1492"/>
    </location>
</feature>
<dbReference type="GO" id="GO:0043025">
    <property type="term" value="C:neuronal cell body"/>
    <property type="evidence" value="ECO:0007669"/>
    <property type="project" value="TreeGrafter"/>
</dbReference>
<feature type="domain" description="Microtubule-associated protein 1B/S N-terminal" evidence="2">
    <location>
        <begin position="221"/>
        <end position="361"/>
    </location>
</feature>
<feature type="compositionally biased region" description="Low complexity" evidence="1">
    <location>
        <begin position="1642"/>
        <end position="1655"/>
    </location>
</feature>
<name>A0A9N7TVY3_PLEPL</name>
<feature type="compositionally biased region" description="Basic and acidic residues" evidence="1">
    <location>
        <begin position="2055"/>
        <end position="2065"/>
    </location>
</feature>
<feature type="region of interest" description="Disordered" evidence="1">
    <location>
        <begin position="1180"/>
        <end position="1424"/>
    </location>
</feature>
<evidence type="ECO:0000259" key="3">
    <source>
        <dbReference type="Pfam" id="PF25281"/>
    </source>
</evidence>
<feature type="compositionally biased region" description="Basic and acidic residues" evidence="1">
    <location>
        <begin position="1738"/>
        <end position="1752"/>
    </location>
</feature>
<dbReference type="GO" id="GO:0008017">
    <property type="term" value="F:microtubule binding"/>
    <property type="evidence" value="ECO:0007669"/>
    <property type="project" value="InterPro"/>
</dbReference>
<feature type="compositionally biased region" description="Polar residues" evidence="1">
    <location>
        <begin position="2502"/>
        <end position="2517"/>
    </location>
</feature>
<feature type="region of interest" description="Disordered" evidence="1">
    <location>
        <begin position="1550"/>
        <end position="1917"/>
    </location>
</feature>
<dbReference type="Pfam" id="PF23415">
    <property type="entry name" value="MAPB1_N"/>
    <property type="match status" value="1"/>
</dbReference>
<feature type="compositionally biased region" description="Polar residues" evidence="1">
    <location>
        <begin position="1382"/>
        <end position="1392"/>
    </location>
</feature>
<feature type="region of interest" description="Disordered" evidence="1">
    <location>
        <begin position="1983"/>
        <end position="2012"/>
    </location>
</feature>
<reference evidence="4" key="1">
    <citation type="submission" date="2020-03" db="EMBL/GenBank/DDBJ databases">
        <authorList>
            <person name="Weist P."/>
        </authorList>
    </citation>
    <scope>NUCLEOTIDE SEQUENCE</scope>
</reference>
<dbReference type="GO" id="GO:0003779">
    <property type="term" value="F:actin binding"/>
    <property type="evidence" value="ECO:0007669"/>
    <property type="project" value="TreeGrafter"/>
</dbReference>
<evidence type="ECO:0000313" key="5">
    <source>
        <dbReference type="Proteomes" id="UP001153269"/>
    </source>
</evidence>
<dbReference type="GO" id="GO:0000226">
    <property type="term" value="P:microtubule cytoskeleton organization"/>
    <property type="evidence" value="ECO:0007669"/>
    <property type="project" value="InterPro"/>
</dbReference>
<sequence>MWMITRGRFSIWELDPYEILLGSCSLCPQLHPPLCDAVVLSFMYVMLCPQPPLCDALSSASSILLYVMLCPQPPLCDAVSSASSILLYVMLCPQPPLCDAVSSASSILLYVMLCPQPPLCDAVSSASSILLYVMLCPQPPLCDAVSSASSILLYVMLCPQPPLCDAVSSCSSSVSSSKMLQCVSSARGPSPWQQPISSRDIQRTGSRRVWLLVVDVLSCDCGQRLLQYHSDVLQTLVLVNPSEDAAVSEIRSLITDPSGSKLLILSGQSSEQGGDLLLQSGAFTWKHFSDIISNPQVREVLSASEQPARLTVSCQGDGGWSSLGQSQEQQPIQNLLEYRLNPEPHLPDMDGVTEFTEYVSETVDVPSPFDLLEPPTSGGFLKLSKPCCYIFPGGRGDSALFAVNGFNVLVDGGSERKSCFWKLVRHLDRIDSVLLTHIGADNLAGVNGLFQRKIAEQEEERNQGSGSSSNGDWVKNLISPELGIVFFNVPEKLRMPESTLKVKRSIEEASLTLQYLNKLGITPEPLHRVVSNTIEPITLFHKLGVGKLDMYVLNPVKESKEMQFLMQKWAGNSKAKTGITMPNGKEGEISVPYLTSVTALIVWIPHHPSEKIVRVLFPGNAPQNKIFEGLEKLKHLDYLRYPVATQKDISSGAAPPVLKQTKIRSRADSKESLKSSPKPHSKAAKKDASGQEEESKSDITKENKVEKKEEKKLKSLKATKQQKNIAVAPAADKKEKKKISKDKTTKNEKVSKMDEKKDKEKKEIKKEKREIKKDENIRKEEKKESKVKEEKKKDPSKPELRKITKPDLKPFTPEVRKTLHKAKTQAKPKTDKNKAVKDAANERRPVPKNVPEEVAAAALADRSIVSSPEDLTEDFEALKQQEQSKTEPIQNDVMSEHPLFTDTKVDEKVKSPAPGIKSFSPKSPVSPGEDRNKGTSEEVKKYEEEKMEKYDKYPMKDDMKDRSKKSDSSEEEDDVIEKAEHEGTEDDEVLKYKTEKAKNEKPGKEWETTAAEQTGQTAAASASELFSFIHDETIPGCSETEQTISDEEIHEEPEDRIPQLRYDVGSYDISVPDVPGSFDSIHGIKEMKSSSLSDVKPRAFMGGQVPELAPYPAFIAAPLAEEEHISSATSITEYDKLSSFATSVAEDQSIASVTAPQTEDAGRTSLLLDTINSIPSRAEAAQGKDYLHSAGTISPTSSLEDDKCFKSPSSDEYQPNIPELEGDAKIKSVHEEEDDEEDEDEDQTPNVDIPLGKLHEGYEHAASKMLQEKEKSPSAIFSPPPFTTTQYSPTQAVRDHQALYSTEGFKADVKPISPPSSFSPGLESHSRQESEERCLSPDDSTMRLASPTQSVPTSSGYSPTEDKPFRTEDKEEDVTNVKTDKSVSISDNTSFIGVTGDKTGFEASEESDEDNDDEEDYYAKKDLQPAVKAKLMEAKEGRFLDDDFSLEAKSAGTEPEVQTSVKTEVSLSSQVKPSPQVVYSKDEDQDEKEEDLVSGPGSKPLSPDQSEEDSETDISSEPEKNVHFSLSNFPEKESKEKALYIRQDTPYVHGKTFSYSDFYDSKTSSVDSDSYRQESLDKMEKDAARGGAAPPSPLTSTVNMVEKESTASYGKESSAPSWLDCKSTSEKEKQTVEYNTGARFPSVADQSEAVSSSSSSEKDSFKSPAETTKPQTHSSLQDFNVGRPGSTSFGEKGACLEVDMRKLTARDEEDYDDDVVDEDDEEEEDEEDEEDEDAIDSDVEKGAKEKSEKEAKSPISEMFGCNRPEFMVSMAGYGYNSQGKPSAAGSSSSSEDGDKAESSSFSGKPSDRGSAGFYSSGFEYGGGEKDSLLSGQVTEGDKEDFILKSTEEHYYQRDSTDPDFEKQKTPDLLSKRSLDTSFQYTTTAAPGYSSSSAYSYSSSTSGSLSTSRQFGEELETPASAEPLFEYSSFKDDHSPVSAGAKDDYLEVSEKQTTAEFTSSLARFSPLSPFEDIKPFHTLSSTGFAEEKKEHTTPLGGTMDKAPQSDCFYKPEWSEGSKLEPAGGFGASAAPFSQQELSKNKEAASAALFGVTSSPRPDKEGKHYFEETDSSEEEDEEAYIREMTLRSPSSGLTGSLSFPDKSVAPAAANKTDGELPDVLGSYMASPLQASRPDTANAPPEVTTGSTLPPASGAAPGTVRVESREAGYRSSYEWELPKPQMGMVPGDSPPHHRHDEEFEEECEMEPEHPARPLSLSSTAQPFHSPFYSEESSRGGQDDDSDQDSAGEAPMGATSSYTSRTSPGYSSSEYKQRKEDLSPSFINPSMRRLPSHEGEEEEEGKSDQSQEGNDHDLSVKRRAHKQPHHHQAGGLSSGLGLATEDTPPTSVSESLGSQSDSEGPPGPEEHPSAPGEGNMDSDEDADYMPIDKLSASGGGSHQSTRRSHDPPPAPIMDPYPHPPHPDVCMVDPDSLDNGSVKKEPKAKGLKKSSSKTKSASPAQRKRSPLPGKQPASPRRASLKKKEADKSSHMSRLSDGQGSKDEDLSRSSFNPGKGQSNGVKTSSGSLKSSSAAAAGLPIYVDLAYIPNHCSAKNVDQEFFKRVRSAYYVVSGNDPASGEPGRGVLDALLEGKAQWGSNLQVTLIPTHDTEVTRDWYQQTHERQQELNIMVLASSSTVVMQDESFPACKIEF</sequence>
<feature type="region of interest" description="Disordered" evidence="1">
    <location>
        <begin position="1449"/>
        <end position="1529"/>
    </location>
</feature>
<feature type="compositionally biased region" description="Low complexity" evidence="1">
    <location>
        <begin position="1880"/>
        <end position="1907"/>
    </location>
</feature>
<feature type="compositionally biased region" description="Polar residues" evidence="1">
    <location>
        <begin position="2339"/>
        <end position="2348"/>
    </location>
</feature>
<feature type="compositionally biased region" description="Basic and acidic residues" evidence="1">
    <location>
        <begin position="1360"/>
        <end position="1381"/>
    </location>
</feature>
<dbReference type="InterPro" id="IPR056617">
    <property type="entry name" value="MAP1B/S_N"/>
</dbReference>
<dbReference type="GO" id="GO:0005874">
    <property type="term" value="C:microtubule"/>
    <property type="evidence" value="ECO:0007669"/>
    <property type="project" value="InterPro"/>
</dbReference>
<dbReference type="GO" id="GO:0045202">
    <property type="term" value="C:synapse"/>
    <property type="evidence" value="ECO:0007669"/>
    <property type="project" value="TreeGrafter"/>
</dbReference>
<dbReference type="GO" id="GO:0016358">
    <property type="term" value="P:dendrite development"/>
    <property type="evidence" value="ECO:0007669"/>
    <property type="project" value="TreeGrafter"/>
</dbReference>
<feature type="compositionally biased region" description="Acidic residues" evidence="1">
    <location>
        <begin position="1505"/>
        <end position="1516"/>
    </location>
</feature>
<feature type="compositionally biased region" description="Acidic residues" evidence="1">
    <location>
        <begin position="1707"/>
        <end position="1737"/>
    </location>
</feature>
<feature type="compositionally biased region" description="Polar residues" evidence="1">
    <location>
        <begin position="1665"/>
        <end position="1678"/>
    </location>
</feature>
<organism evidence="4 5">
    <name type="scientific">Pleuronectes platessa</name>
    <name type="common">European plaice</name>
    <dbReference type="NCBI Taxonomy" id="8262"/>
    <lineage>
        <taxon>Eukaryota</taxon>
        <taxon>Metazoa</taxon>
        <taxon>Chordata</taxon>
        <taxon>Craniata</taxon>
        <taxon>Vertebrata</taxon>
        <taxon>Euteleostomi</taxon>
        <taxon>Actinopterygii</taxon>
        <taxon>Neopterygii</taxon>
        <taxon>Teleostei</taxon>
        <taxon>Neoteleostei</taxon>
        <taxon>Acanthomorphata</taxon>
        <taxon>Carangaria</taxon>
        <taxon>Pleuronectiformes</taxon>
        <taxon>Pleuronectoidei</taxon>
        <taxon>Pleuronectidae</taxon>
        <taxon>Pleuronectes</taxon>
    </lineage>
</organism>
<dbReference type="PANTHER" id="PTHR13843:SF6">
    <property type="entry name" value="MICROTUBULE-ASSOCIATED PROTEIN 1A"/>
    <property type="match status" value="1"/>
</dbReference>
<feature type="region of interest" description="Disordered" evidence="1">
    <location>
        <begin position="2047"/>
        <end position="2523"/>
    </location>
</feature>
<proteinExistence type="predicted"/>
<dbReference type="PANTHER" id="PTHR13843">
    <property type="entry name" value="MICROTUBULE-ASSOCIATED PROTEIN"/>
    <property type="match status" value="1"/>
</dbReference>
<dbReference type="GO" id="GO:0031114">
    <property type="term" value="P:regulation of microtubule depolymerization"/>
    <property type="evidence" value="ECO:0007669"/>
    <property type="project" value="TreeGrafter"/>
</dbReference>
<feature type="region of interest" description="Disordered" evidence="1">
    <location>
        <begin position="652"/>
        <end position="1019"/>
    </location>
</feature>
<evidence type="ECO:0008006" key="6">
    <source>
        <dbReference type="Google" id="ProtNLM"/>
    </source>
</evidence>
<feature type="compositionally biased region" description="Acidic residues" evidence="1">
    <location>
        <begin position="1231"/>
        <end position="1243"/>
    </location>
</feature>
<feature type="compositionally biased region" description="Acidic residues" evidence="1">
    <location>
        <begin position="1403"/>
        <end position="1416"/>
    </location>
</feature>
<feature type="compositionally biased region" description="Basic and acidic residues" evidence="1">
    <location>
        <begin position="876"/>
        <end position="885"/>
    </location>
</feature>
<feature type="compositionally biased region" description="Polar residues" evidence="1">
    <location>
        <begin position="1346"/>
        <end position="1358"/>
    </location>
</feature>
<feature type="compositionally biased region" description="Basic and acidic residues" evidence="1">
    <location>
        <begin position="928"/>
        <end position="968"/>
    </location>
</feature>
<feature type="compositionally biased region" description="Basic and acidic residues" evidence="1">
    <location>
        <begin position="1253"/>
        <end position="1272"/>
    </location>
</feature>
<dbReference type="InterPro" id="IPR026074">
    <property type="entry name" value="MAP1"/>
</dbReference>
<feature type="compositionally biased region" description="Basic and acidic residues" evidence="1">
    <location>
        <begin position="828"/>
        <end position="845"/>
    </location>
</feature>
<feature type="compositionally biased region" description="Pro residues" evidence="1">
    <location>
        <begin position="2403"/>
        <end position="2415"/>
    </location>
</feature>
<feature type="compositionally biased region" description="Basic and acidic residues" evidence="1">
    <location>
        <begin position="1569"/>
        <end position="1584"/>
    </location>
</feature>
<dbReference type="InterPro" id="IPR036866">
    <property type="entry name" value="RibonucZ/Hydroxyglut_hydro"/>
</dbReference>
<dbReference type="Proteomes" id="UP001153269">
    <property type="component" value="Unassembled WGS sequence"/>
</dbReference>
<dbReference type="GO" id="GO:0005875">
    <property type="term" value="C:microtubule associated complex"/>
    <property type="evidence" value="ECO:0007669"/>
    <property type="project" value="TreeGrafter"/>
</dbReference>